<evidence type="ECO:0000313" key="1">
    <source>
        <dbReference type="EMBL" id="KAI5672436.1"/>
    </source>
</evidence>
<dbReference type="Proteomes" id="UP001060085">
    <property type="component" value="Linkage Group LG03"/>
</dbReference>
<keyword evidence="2" id="KW-1185">Reference proteome</keyword>
<gene>
    <name evidence="1" type="ORF">M9H77_12800</name>
</gene>
<proteinExistence type="predicted"/>
<name>A0ACC0BIE8_CATRO</name>
<evidence type="ECO:0000313" key="2">
    <source>
        <dbReference type="Proteomes" id="UP001060085"/>
    </source>
</evidence>
<reference evidence="2" key="1">
    <citation type="journal article" date="2023" name="Nat. Plants">
        <title>Single-cell RNA sequencing provides a high-resolution roadmap for understanding the multicellular compartmentation of specialized metabolism.</title>
        <authorList>
            <person name="Sun S."/>
            <person name="Shen X."/>
            <person name="Li Y."/>
            <person name="Li Y."/>
            <person name="Wang S."/>
            <person name="Li R."/>
            <person name="Zhang H."/>
            <person name="Shen G."/>
            <person name="Guo B."/>
            <person name="Wei J."/>
            <person name="Xu J."/>
            <person name="St-Pierre B."/>
            <person name="Chen S."/>
            <person name="Sun C."/>
        </authorList>
    </citation>
    <scope>NUCLEOTIDE SEQUENCE [LARGE SCALE GENOMIC DNA]</scope>
</reference>
<comment type="caution">
    <text evidence="1">The sequence shown here is derived from an EMBL/GenBank/DDBJ whole genome shotgun (WGS) entry which is preliminary data.</text>
</comment>
<sequence length="147" mass="16829">MIAKGPLGSSPRNTERIPREYSEAVTLQSVEAQVLTFPIVMDEEEEFDPVSEESIFLEEEEAQQGIMERRHNGLLIFEESPQVISEMEESKRDECLTETKGEFEEGKPEKENEKTELETIEKKEEVNSLTNLTNSFLVKNSFCVPVL</sequence>
<protein>
    <submittedName>
        <fullName evidence="1">Uncharacterized protein</fullName>
    </submittedName>
</protein>
<dbReference type="EMBL" id="CM044703">
    <property type="protein sequence ID" value="KAI5672436.1"/>
    <property type="molecule type" value="Genomic_DNA"/>
</dbReference>
<accession>A0ACC0BIE8</accession>
<organism evidence="1 2">
    <name type="scientific">Catharanthus roseus</name>
    <name type="common">Madagascar periwinkle</name>
    <name type="synonym">Vinca rosea</name>
    <dbReference type="NCBI Taxonomy" id="4058"/>
    <lineage>
        <taxon>Eukaryota</taxon>
        <taxon>Viridiplantae</taxon>
        <taxon>Streptophyta</taxon>
        <taxon>Embryophyta</taxon>
        <taxon>Tracheophyta</taxon>
        <taxon>Spermatophyta</taxon>
        <taxon>Magnoliopsida</taxon>
        <taxon>eudicotyledons</taxon>
        <taxon>Gunneridae</taxon>
        <taxon>Pentapetalae</taxon>
        <taxon>asterids</taxon>
        <taxon>lamiids</taxon>
        <taxon>Gentianales</taxon>
        <taxon>Apocynaceae</taxon>
        <taxon>Rauvolfioideae</taxon>
        <taxon>Vinceae</taxon>
        <taxon>Catharanthinae</taxon>
        <taxon>Catharanthus</taxon>
    </lineage>
</organism>